<evidence type="ECO:0000256" key="10">
    <source>
        <dbReference type="ARBA" id="ARBA00048694"/>
    </source>
</evidence>
<dbReference type="Pfam" id="PF00690">
    <property type="entry name" value="Cation_ATPase_N"/>
    <property type="match status" value="1"/>
</dbReference>
<feature type="transmembrane region" description="Helical" evidence="11">
    <location>
        <begin position="675"/>
        <end position="695"/>
    </location>
</feature>
<feature type="transmembrane region" description="Helical" evidence="11">
    <location>
        <begin position="39"/>
        <end position="62"/>
    </location>
</feature>
<dbReference type="Gene3D" id="3.40.50.1000">
    <property type="entry name" value="HAD superfamily/HAD-like"/>
    <property type="match status" value="1"/>
</dbReference>
<evidence type="ECO:0000256" key="4">
    <source>
        <dbReference type="ARBA" id="ARBA00022741"/>
    </source>
</evidence>
<evidence type="ECO:0000256" key="2">
    <source>
        <dbReference type="ARBA" id="ARBA00005675"/>
    </source>
</evidence>
<dbReference type="PANTHER" id="PTHR42861">
    <property type="entry name" value="CALCIUM-TRANSPORTING ATPASE"/>
    <property type="match status" value="1"/>
</dbReference>
<proteinExistence type="inferred from homology"/>
<keyword evidence="4" id="KW-0547">Nucleotide-binding</keyword>
<protein>
    <submittedName>
        <fullName evidence="13">Calcium-transporting ATPase</fullName>
        <ecNumber evidence="13">3.6.3.8</ecNumber>
    </submittedName>
</protein>
<dbReference type="Gene3D" id="3.40.1110.10">
    <property type="entry name" value="Calcium-transporting ATPase, cytoplasmic domain N"/>
    <property type="match status" value="1"/>
</dbReference>
<dbReference type="PRINTS" id="PR00120">
    <property type="entry name" value="HATPASE"/>
</dbReference>
<dbReference type="InterPro" id="IPR023299">
    <property type="entry name" value="ATPase_P-typ_cyto_dom_N"/>
</dbReference>
<dbReference type="SFLD" id="SFLDS00003">
    <property type="entry name" value="Haloacid_Dehalogenase"/>
    <property type="match status" value="1"/>
</dbReference>
<dbReference type="Pfam" id="PF13246">
    <property type="entry name" value="Cation_ATPase"/>
    <property type="match status" value="1"/>
</dbReference>
<keyword evidence="8 11" id="KW-1133">Transmembrane helix</keyword>
<accession>A0A6N2SKJ5</accession>
<dbReference type="GO" id="GO:0005388">
    <property type="term" value="F:P-type calcium transporter activity"/>
    <property type="evidence" value="ECO:0007669"/>
    <property type="project" value="UniProtKB-EC"/>
</dbReference>
<dbReference type="NCBIfam" id="TIGR01494">
    <property type="entry name" value="ATPase_P-type"/>
    <property type="match status" value="3"/>
</dbReference>
<dbReference type="SUPFAM" id="SSF81653">
    <property type="entry name" value="Calcium ATPase, transduction domain A"/>
    <property type="match status" value="1"/>
</dbReference>
<dbReference type="InterPro" id="IPR044492">
    <property type="entry name" value="P_typ_ATPase_HD_dom"/>
</dbReference>
<dbReference type="FunFam" id="3.40.50.1000:FF:000028">
    <property type="entry name" value="Calcium-transporting P-type ATPase, putative"/>
    <property type="match status" value="1"/>
</dbReference>
<dbReference type="SUPFAM" id="SSF56784">
    <property type="entry name" value="HAD-like"/>
    <property type="match status" value="1"/>
</dbReference>
<organism evidence="13">
    <name type="scientific">uncultured Anaerotruncus sp</name>
    <dbReference type="NCBI Taxonomy" id="905011"/>
    <lineage>
        <taxon>Bacteria</taxon>
        <taxon>Bacillati</taxon>
        <taxon>Bacillota</taxon>
        <taxon>Clostridia</taxon>
        <taxon>Eubacteriales</taxon>
        <taxon>Oscillospiraceae</taxon>
        <taxon>Anaerotruncus</taxon>
        <taxon>environmental samples</taxon>
    </lineage>
</organism>
<evidence type="ECO:0000313" key="13">
    <source>
        <dbReference type="EMBL" id="VYS92165.1"/>
    </source>
</evidence>
<evidence type="ECO:0000256" key="9">
    <source>
        <dbReference type="ARBA" id="ARBA00023136"/>
    </source>
</evidence>
<name>A0A6N2SKJ5_9FIRM</name>
<dbReference type="InterPro" id="IPR018303">
    <property type="entry name" value="ATPase_P-typ_P_site"/>
</dbReference>
<keyword evidence="13" id="KW-0378">Hydrolase</keyword>
<dbReference type="EMBL" id="CACRSL010000003">
    <property type="protein sequence ID" value="VYS92165.1"/>
    <property type="molecule type" value="Genomic_DNA"/>
</dbReference>
<dbReference type="SFLD" id="SFLDG00002">
    <property type="entry name" value="C1.7:_P-type_atpase_like"/>
    <property type="match status" value="1"/>
</dbReference>
<dbReference type="SUPFAM" id="SSF81665">
    <property type="entry name" value="Calcium ATPase, transmembrane domain M"/>
    <property type="match status" value="1"/>
</dbReference>
<dbReference type="InterPro" id="IPR059000">
    <property type="entry name" value="ATPase_P-type_domA"/>
</dbReference>
<dbReference type="SMART" id="SM00831">
    <property type="entry name" value="Cation_ATPase_N"/>
    <property type="match status" value="1"/>
</dbReference>
<keyword evidence="5" id="KW-0067">ATP-binding</keyword>
<dbReference type="Gene3D" id="2.70.150.10">
    <property type="entry name" value="Calcium-transporting ATPase, cytoplasmic transduction domain A"/>
    <property type="match status" value="1"/>
</dbReference>
<keyword evidence="9 11" id="KW-0472">Membrane</keyword>
<dbReference type="InterPro" id="IPR008250">
    <property type="entry name" value="ATPase_P-typ_transduc_dom_A_sf"/>
</dbReference>
<feature type="transmembrane region" description="Helical" evidence="11">
    <location>
        <begin position="848"/>
        <end position="869"/>
    </location>
</feature>
<dbReference type="AlphaFoldDB" id="A0A6N2SKJ5"/>
<dbReference type="InterPro" id="IPR023214">
    <property type="entry name" value="HAD_sf"/>
</dbReference>
<dbReference type="GO" id="GO:0005524">
    <property type="term" value="F:ATP binding"/>
    <property type="evidence" value="ECO:0007669"/>
    <property type="project" value="UniProtKB-KW"/>
</dbReference>
<dbReference type="InterPro" id="IPR001757">
    <property type="entry name" value="P_typ_ATPase"/>
</dbReference>
<feature type="transmembrane region" description="Helical" evidence="11">
    <location>
        <begin position="257"/>
        <end position="285"/>
    </location>
</feature>
<dbReference type="GO" id="GO:0016887">
    <property type="term" value="F:ATP hydrolysis activity"/>
    <property type="evidence" value="ECO:0007669"/>
    <property type="project" value="InterPro"/>
</dbReference>
<dbReference type="FunFam" id="3.40.50.1000:FF:000001">
    <property type="entry name" value="Phospholipid-transporting ATPase IC"/>
    <property type="match status" value="1"/>
</dbReference>
<dbReference type="GO" id="GO:0016020">
    <property type="term" value="C:membrane"/>
    <property type="evidence" value="ECO:0007669"/>
    <property type="project" value="UniProtKB-SubCell"/>
</dbReference>
<sequence>MPQKLLEQEGLTSKEAQKRLLEYGENTLSAKKKSGPLKIFLGQFRDLMVIILLISTVLSVMMGEITEAITIIAIVLLNAVLGFVQEYRTEKTLEALKEMAAPAAQVVRDGEVVSVPASQMVVGDVFLLKAGDRVPADALILSSTNLYADESLLSGESEPVEKHPAKTLETDFGPGKLEAVYMGTVITKGRGKAIAAATGMESEMGKIAGMLDDIEEDPTPLQLKLDQLGKIVAIGCVGICAAVSVAGILRGENLFDMIITGISLAVAAVPEGLPAIVTISLALAVRRILKRNALVRKLHAVETLGCANVICSDKTGTLTENKMTVREVVTPDRRLTVAGENYADSAFFEDGKKFEAVSHQGLMSLLEIAAFCNNATASREKGGFGLKERWQTTGEPTEAAIQVLAAKAGVIPQELRWFREREIPFDSDRKMMTVVGGMGSRHRVFTKGAPDILLGRCTRYQDERGVHPLNEGVRSRILKENNRMAETALRVLGFAYRDASSIQGNLEEDLIFVGLAGMIDPPRPEAKAAVEKCRRAKIRPVMITGDHILTACAIAKDLGILREGDLTLTGKELDEMSDEALDRVVAKVSVFSRVNPGHKLRIVRALKKRGDIVAMTGDGVNDAPAIKEANIGVAMGGGTDVTKEASSIILLDNNFATLVAAIEEGRVIYQNIRKFIRYLLSCNIGEVVTMFVGMLMGMPVVLTPIQILLVNLVTDGLPAMALGMDPAQDDVMELSPRSSEESIFSGGLLGTIVFRGMLIGLTTLSMFVAFYRLYGGVEAARTGALMTLIVAQLFHVFECKSETHSLFGVPFFNNKKLIGAVMVSGGIAFLASENTWMRAIFQTIPLTLNQWLLVLGASLIAPILSALLLKLGREKPLENPVPMKTVRIPRSDSFGG</sequence>
<feature type="domain" description="Cation-transporting P-type ATPase N-terminal" evidence="12">
    <location>
        <begin position="1"/>
        <end position="64"/>
    </location>
</feature>
<feature type="transmembrane region" description="Helical" evidence="11">
    <location>
        <begin position="743"/>
        <end position="773"/>
    </location>
</feature>
<reference evidence="13" key="1">
    <citation type="submission" date="2019-11" db="EMBL/GenBank/DDBJ databases">
        <authorList>
            <person name="Feng L."/>
        </authorList>
    </citation>
    <scope>NUCLEOTIDE SEQUENCE</scope>
    <source>
        <strain evidence="13">AundefinedLFYP135</strain>
    </source>
</reference>
<dbReference type="InterPro" id="IPR023298">
    <property type="entry name" value="ATPase_P-typ_TM_dom_sf"/>
</dbReference>
<dbReference type="InterPro" id="IPR036412">
    <property type="entry name" value="HAD-like_sf"/>
</dbReference>
<dbReference type="Gene3D" id="1.20.1110.10">
    <property type="entry name" value="Calcium-transporting ATPase, transmembrane domain"/>
    <property type="match status" value="1"/>
</dbReference>
<feature type="transmembrane region" description="Helical" evidence="11">
    <location>
        <begin position="817"/>
        <end position="836"/>
    </location>
</feature>
<keyword evidence="6" id="KW-0460">Magnesium</keyword>
<dbReference type="InterPro" id="IPR004014">
    <property type="entry name" value="ATPase_P-typ_cation-transptr_N"/>
</dbReference>
<dbReference type="Pfam" id="PF00689">
    <property type="entry name" value="Cation_ATPase_C"/>
    <property type="match status" value="1"/>
</dbReference>
<evidence type="ECO:0000256" key="5">
    <source>
        <dbReference type="ARBA" id="ARBA00022840"/>
    </source>
</evidence>
<dbReference type="SFLD" id="SFLDF00027">
    <property type="entry name" value="p-type_atpase"/>
    <property type="match status" value="1"/>
</dbReference>
<evidence type="ECO:0000256" key="1">
    <source>
        <dbReference type="ARBA" id="ARBA00004141"/>
    </source>
</evidence>
<comment type="catalytic activity">
    <reaction evidence="10">
        <text>Ca(2+)(in) + ATP + H2O = Ca(2+)(out) + ADP + phosphate + H(+)</text>
        <dbReference type="Rhea" id="RHEA:18105"/>
        <dbReference type="ChEBI" id="CHEBI:15377"/>
        <dbReference type="ChEBI" id="CHEBI:15378"/>
        <dbReference type="ChEBI" id="CHEBI:29108"/>
        <dbReference type="ChEBI" id="CHEBI:30616"/>
        <dbReference type="ChEBI" id="CHEBI:43474"/>
        <dbReference type="ChEBI" id="CHEBI:456216"/>
        <dbReference type="EC" id="7.2.2.10"/>
    </reaction>
</comment>
<comment type="similarity">
    <text evidence="2">Belongs to the cation transport ATPase (P-type) (TC 3.A.3) family. Type IIA subfamily.</text>
</comment>
<feature type="transmembrane region" description="Helical" evidence="11">
    <location>
        <begin position="231"/>
        <end position="251"/>
    </location>
</feature>
<evidence type="ECO:0000256" key="6">
    <source>
        <dbReference type="ARBA" id="ARBA00022842"/>
    </source>
</evidence>
<evidence type="ECO:0000256" key="8">
    <source>
        <dbReference type="ARBA" id="ARBA00022989"/>
    </source>
</evidence>
<dbReference type="Pfam" id="PF00122">
    <property type="entry name" value="E1-E2_ATPase"/>
    <property type="match status" value="1"/>
</dbReference>
<gene>
    <name evidence="13" type="primary">yloB</name>
    <name evidence="13" type="ORF">AULFYP135_00923</name>
</gene>
<dbReference type="Pfam" id="PF08282">
    <property type="entry name" value="Hydrolase_3"/>
    <property type="match status" value="1"/>
</dbReference>
<dbReference type="InterPro" id="IPR006068">
    <property type="entry name" value="ATPase_P-typ_cation-transptr_C"/>
</dbReference>
<dbReference type="PRINTS" id="PR00119">
    <property type="entry name" value="CATATPASE"/>
</dbReference>
<evidence type="ECO:0000256" key="3">
    <source>
        <dbReference type="ARBA" id="ARBA00022692"/>
    </source>
</evidence>
<evidence type="ECO:0000256" key="11">
    <source>
        <dbReference type="SAM" id="Phobius"/>
    </source>
</evidence>
<dbReference type="SUPFAM" id="SSF81660">
    <property type="entry name" value="Metal cation-transporting ATPase, ATP-binding domain N"/>
    <property type="match status" value="1"/>
</dbReference>
<keyword evidence="3 11" id="KW-0812">Transmembrane</keyword>
<evidence type="ECO:0000259" key="12">
    <source>
        <dbReference type="SMART" id="SM00831"/>
    </source>
</evidence>
<evidence type="ECO:0000256" key="7">
    <source>
        <dbReference type="ARBA" id="ARBA00022967"/>
    </source>
</evidence>
<comment type="subcellular location">
    <subcellularLocation>
        <location evidence="1">Membrane</location>
        <topology evidence="1">Multi-pass membrane protein</topology>
    </subcellularLocation>
</comment>
<dbReference type="FunFam" id="1.20.1110.10:FF:000065">
    <property type="entry name" value="Sarcoplasmic/endoplasmic reticulum calcium ATPase 1"/>
    <property type="match status" value="1"/>
</dbReference>
<dbReference type="EC" id="3.6.3.8" evidence="13"/>
<keyword evidence="7" id="KW-1278">Translocase</keyword>
<dbReference type="PROSITE" id="PS00154">
    <property type="entry name" value="ATPASE_E1_E2"/>
    <property type="match status" value="1"/>
</dbReference>
<feature type="transmembrane region" description="Helical" evidence="11">
    <location>
        <begin position="68"/>
        <end position="84"/>
    </location>
</feature>